<dbReference type="Gene3D" id="3.40.309.10">
    <property type="entry name" value="Aldehyde Dehydrogenase, Chain A, domain 2"/>
    <property type="match status" value="1"/>
</dbReference>
<evidence type="ECO:0000313" key="6">
    <source>
        <dbReference type="EMBL" id="EKU47244.1"/>
    </source>
</evidence>
<dbReference type="CDD" id="cd07106">
    <property type="entry name" value="ALDH_AldA-AAD23400"/>
    <property type="match status" value="1"/>
</dbReference>
<gene>
    <name evidence="6" type="ORF">C272_08442</name>
</gene>
<dbReference type="Gene3D" id="3.40.605.10">
    <property type="entry name" value="Aldehyde Dehydrogenase, Chain A, domain 1"/>
    <property type="match status" value="1"/>
</dbReference>
<proteinExistence type="inferred from homology"/>
<dbReference type="GO" id="GO:0016620">
    <property type="term" value="F:oxidoreductase activity, acting on the aldehyde or oxo group of donors, NAD or NADP as acceptor"/>
    <property type="evidence" value="ECO:0007669"/>
    <property type="project" value="InterPro"/>
</dbReference>
<dbReference type="AlphaFoldDB" id="K9AIX8"/>
<evidence type="ECO:0000256" key="2">
    <source>
        <dbReference type="ARBA" id="ARBA00023002"/>
    </source>
</evidence>
<reference evidence="6 7" key="1">
    <citation type="submission" date="2012-09" db="EMBL/GenBank/DDBJ databases">
        <title>Genome Sequence of Brevibacterium casei S18.</title>
        <authorList>
            <person name="Sharma R."/>
            <person name="Singh A."/>
            <person name="Jangir P.K."/>
        </authorList>
    </citation>
    <scope>NUCLEOTIDE SEQUENCE [LARGE SCALE GENOMIC DNA]</scope>
    <source>
        <strain evidence="6 7">S18</strain>
    </source>
</reference>
<name>K9AIX8_9MICO</name>
<evidence type="ECO:0000256" key="3">
    <source>
        <dbReference type="PROSITE-ProRule" id="PRU10007"/>
    </source>
</evidence>
<dbReference type="InterPro" id="IPR015590">
    <property type="entry name" value="Aldehyde_DH_dom"/>
</dbReference>
<dbReference type="Proteomes" id="UP000009879">
    <property type="component" value="Unassembled WGS sequence"/>
</dbReference>
<dbReference type="PROSITE" id="PS00070">
    <property type="entry name" value="ALDEHYDE_DEHYDR_CYS"/>
    <property type="match status" value="1"/>
</dbReference>
<dbReference type="PATRIC" id="fig|1229781.4.peg.1693"/>
<dbReference type="PANTHER" id="PTHR11699">
    <property type="entry name" value="ALDEHYDE DEHYDROGENASE-RELATED"/>
    <property type="match status" value="1"/>
</dbReference>
<evidence type="ECO:0000259" key="5">
    <source>
        <dbReference type="Pfam" id="PF00171"/>
    </source>
</evidence>
<dbReference type="RefSeq" id="WP_009377671.1">
    <property type="nucleotide sequence ID" value="NZ_AMSP01000006.1"/>
</dbReference>
<dbReference type="InterPro" id="IPR044086">
    <property type="entry name" value="LUC3-like"/>
</dbReference>
<dbReference type="FunFam" id="3.40.605.10:FF:000007">
    <property type="entry name" value="NAD/NADP-dependent betaine aldehyde dehydrogenase"/>
    <property type="match status" value="1"/>
</dbReference>
<dbReference type="Pfam" id="PF00171">
    <property type="entry name" value="Aldedh"/>
    <property type="match status" value="1"/>
</dbReference>
<feature type="active site" evidence="3">
    <location>
        <position position="262"/>
    </location>
</feature>
<dbReference type="InterPro" id="IPR016162">
    <property type="entry name" value="Ald_DH_N"/>
</dbReference>
<dbReference type="InterPro" id="IPR016161">
    <property type="entry name" value="Ald_DH/histidinol_DH"/>
</dbReference>
<comment type="similarity">
    <text evidence="1 4">Belongs to the aldehyde dehydrogenase family.</text>
</comment>
<dbReference type="OrthoDB" id="6882680at2"/>
<feature type="domain" description="Aldehyde dehydrogenase" evidence="5">
    <location>
        <begin position="38"/>
        <end position="481"/>
    </location>
</feature>
<dbReference type="InterPro" id="IPR016160">
    <property type="entry name" value="Ald_DH_CS_CYS"/>
</dbReference>
<organism evidence="6 7">
    <name type="scientific">Brevibacterium casei S18</name>
    <dbReference type="NCBI Taxonomy" id="1229781"/>
    <lineage>
        <taxon>Bacteria</taxon>
        <taxon>Bacillati</taxon>
        <taxon>Actinomycetota</taxon>
        <taxon>Actinomycetes</taxon>
        <taxon>Micrococcales</taxon>
        <taxon>Brevibacteriaceae</taxon>
        <taxon>Brevibacterium</taxon>
    </lineage>
</organism>
<evidence type="ECO:0000256" key="1">
    <source>
        <dbReference type="ARBA" id="ARBA00009986"/>
    </source>
</evidence>
<evidence type="ECO:0000256" key="4">
    <source>
        <dbReference type="RuleBase" id="RU003345"/>
    </source>
</evidence>
<keyword evidence="2 4" id="KW-0560">Oxidoreductase</keyword>
<dbReference type="InterPro" id="IPR016163">
    <property type="entry name" value="Ald_DH_C"/>
</dbReference>
<keyword evidence="7" id="KW-1185">Reference proteome</keyword>
<evidence type="ECO:0000313" key="7">
    <source>
        <dbReference type="Proteomes" id="UP000009879"/>
    </source>
</evidence>
<dbReference type="SUPFAM" id="SSF53720">
    <property type="entry name" value="ALDH-like"/>
    <property type="match status" value="1"/>
</dbReference>
<protein>
    <submittedName>
        <fullName evidence="6">Aldehyde dehydrogenase</fullName>
    </submittedName>
</protein>
<dbReference type="InterPro" id="IPR029510">
    <property type="entry name" value="Ald_DH_CS_GLU"/>
</dbReference>
<dbReference type="PROSITE" id="PS00687">
    <property type="entry name" value="ALDEHYDE_DEHYDR_GLU"/>
    <property type="match status" value="1"/>
</dbReference>
<comment type="caution">
    <text evidence="6">The sequence shown here is derived from an EMBL/GenBank/DDBJ whole genome shotgun (WGS) entry which is preliminary data.</text>
</comment>
<accession>K9AIX8</accession>
<sequence length="488" mass="51149">MTTHETTAPADASQSSGAAADLTTFDGLLAAVTDPTGREIFDPATGAVVGRTREGSPADIDAAVLAAAAAQPAWASRPVEERNDLLNKAADAIEASAEALAELLSREQGKPLNGPNARFEVGACAAWLRANAAFALEPEVLVDEDGTHAELHYAPVGVVGAVGPWNWPMMISVWQFAPSLKMGNTVVLKPSEYTPLSVQALVAVVNEVLPADVLTVVPGDGKVGAALTDHDGVDKVMFTGSTATGQAIMRAAADNLARLTLELGGNDAGIVLEDADPKAIAADLFWGAFINTGQTCAAMKRLYVPDSLYDQVCEALVEVAGQMPMGVGLEEENVLGPLQNRQQYDIVAGLVQAAKDGGATILLGGDPDEDQPGYFYPTTLVADIDNDNALVAEEQFGPVLPIVRYSDLNQAIVWANELEVGLGSSVWGTDLEECKKVASRLEAGSTWINKHGAVDPRVPFGGVKKSGYGLEFGLEGLKQVSVPHVISW</sequence>
<dbReference type="eggNOG" id="COG1012">
    <property type="taxonomic scope" value="Bacteria"/>
</dbReference>
<dbReference type="EMBL" id="AMSP01000006">
    <property type="protein sequence ID" value="EKU47244.1"/>
    <property type="molecule type" value="Genomic_DNA"/>
</dbReference>